<dbReference type="EMBL" id="LGSI01000037">
    <property type="protein sequence ID" value="OCR25150.1"/>
    <property type="molecule type" value="Genomic_DNA"/>
</dbReference>
<name>A0A1C7Z7K7_PSESX</name>
<dbReference type="Pfam" id="PF09084">
    <property type="entry name" value="NMT1"/>
    <property type="match status" value="1"/>
</dbReference>
<sequence length="323" mass="35168">MVALNRRQLLAASAGALLGGLLAPVSAWASTPALRVWRYKGSAATFMALAGQLDTPYPIEWVDIGGGNLVLEALNSDSLDYVSMSEIPPIFASIAKVPIALVATIPGDVHDIGIVIKNGSGIHGVADLKGKKISYVRATNTHYFLLRLLQRHGLSLADVQPIPMPMQESLIAFRSGHVDALIGGGISVLQAEMAGGTQLQDVSDYVGNTIIATTQKVLQDASRQAQVADFLRREQATWAWVEKHPEAWAQSNEQLTGIAADLYLKQLRQRGTPQRLGPITGQAIVDQQKVADTFFENRLIRQPVDVRPLWRTDFTQFLDTQTL</sequence>
<dbReference type="RefSeq" id="WP_065833126.1">
    <property type="nucleotide sequence ID" value="NZ_LGSI01000037.1"/>
</dbReference>
<reference evidence="2 3" key="1">
    <citation type="submission" date="2015-07" db="EMBL/GenBank/DDBJ databases">
        <title>Draft genome sequence of a diazotrophic, plant growth-promoting rhizobacterium of the Pseudomonas syringae complex.</title>
        <authorList>
            <person name="Patten C.L."/>
            <person name="Jeong H."/>
        </authorList>
    </citation>
    <scope>NUCLEOTIDE SEQUENCE [LARGE SCALE GENOMIC DNA]</scope>
    <source>
        <strain evidence="2 3">GR12-2</strain>
    </source>
</reference>
<evidence type="ECO:0000313" key="2">
    <source>
        <dbReference type="EMBL" id="OCR25150.1"/>
    </source>
</evidence>
<dbReference type="InterPro" id="IPR015168">
    <property type="entry name" value="SsuA/THI5"/>
</dbReference>
<evidence type="ECO:0000313" key="3">
    <source>
        <dbReference type="Proteomes" id="UP000093104"/>
    </source>
</evidence>
<dbReference type="PANTHER" id="PTHR30024">
    <property type="entry name" value="ALIPHATIC SULFONATES-BINDING PROTEIN-RELATED"/>
    <property type="match status" value="1"/>
</dbReference>
<dbReference type="SUPFAM" id="SSF53850">
    <property type="entry name" value="Periplasmic binding protein-like II"/>
    <property type="match status" value="1"/>
</dbReference>
<evidence type="ECO:0000259" key="1">
    <source>
        <dbReference type="Pfam" id="PF09084"/>
    </source>
</evidence>
<dbReference type="AlphaFoldDB" id="A0A1C7Z7K7"/>
<dbReference type="OrthoDB" id="286202at2"/>
<dbReference type="Gene3D" id="3.40.190.10">
    <property type="entry name" value="Periplasmic binding protein-like II"/>
    <property type="match status" value="2"/>
</dbReference>
<proteinExistence type="predicted"/>
<dbReference type="InterPro" id="IPR006311">
    <property type="entry name" value="TAT_signal"/>
</dbReference>
<accession>A0A1C7Z7K7</accession>
<dbReference type="PANTHER" id="PTHR30024:SF48">
    <property type="entry name" value="ABC TRANSPORTER SUBSTRATE-BINDING PROTEIN"/>
    <property type="match status" value="1"/>
</dbReference>
<organism evidence="2 3">
    <name type="scientific">Pseudomonas syringae</name>
    <dbReference type="NCBI Taxonomy" id="317"/>
    <lineage>
        <taxon>Bacteria</taxon>
        <taxon>Pseudomonadati</taxon>
        <taxon>Pseudomonadota</taxon>
        <taxon>Gammaproteobacteria</taxon>
        <taxon>Pseudomonadales</taxon>
        <taxon>Pseudomonadaceae</taxon>
        <taxon>Pseudomonas</taxon>
    </lineage>
</organism>
<dbReference type="PATRIC" id="fig|317.243.peg.2740"/>
<dbReference type="PROSITE" id="PS51318">
    <property type="entry name" value="TAT"/>
    <property type="match status" value="1"/>
</dbReference>
<feature type="domain" description="SsuA/THI5-like" evidence="1">
    <location>
        <begin position="97"/>
        <end position="247"/>
    </location>
</feature>
<gene>
    <name evidence="2" type="ORF">AFK24_10245</name>
</gene>
<dbReference type="Proteomes" id="UP000093104">
    <property type="component" value="Unassembled WGS sequence"/>
</dbReference>
<protein>
    <submittedName>
        <fullName evidence="2">Aliphatic sulfonate ABC transporter substrate-binding protein</fullName>
    </submittedName>
</protein>
<comment type="caution">
    <text evidence="2">The sequence shown here is derived from an EMBL/GenBank/DDBJ whole genome shotgun (WGS) entry which is preliminary data.</text>
</comment>